<evidence type="ECO:0000256" key="2">
    <source>
        <dbReference type="ARBA" id="ARBA00023157"/>
    </source>
</evidence>
<name>A0A8X8VWJ6_SALSN</name>
<comment type="similarity">
    <text evidence="1">Belongs to the peptidase C1 family.</text>
</comment>
<dbReference type="PROSITE" id="PS00639">
    <property type="entry name" value="THIOL_PROTEASE_HIS"/>
    <property type="match status" value="1"/>
</dbReference>
<evidence type="ECO:0000259" key="4">
    <source>
        <dbReference type="SMART" id="SM00848"/>
    </source>
</evidence>
<dbReference type="GO" id="GO:0008234">
    <property type="term" value="F:cysteine-type peptidase activity"/>
    <property type="evidence" value="ECO:0007669"/>
    <property type="project" value="InterPro"/>
</dbReference>
<dbReference type="Proteomes" id="UP000298416">
    <property type="component" value="Unassembled WGS sequence"/>
</dbReference>
<dbReference type="InterPro" id="IPR000668">
    <property type="entry name" value="Peptidase_C1A_C"/>
</dbReference>
<dbReference type="PANTHER" id="PTHR12411">
    <property type="entry name" value="CYSTEINE PROTEASE FAMILY C1-RELATED"/>
    <property type="match status" value="1"/>
</dbReference>
<dbReference type="SMART" id="SM00645">
    <property type="entry name" value="Pept_C1"/>
    <property type="match status" value="1"/>
</dbReference>
<dbReference type="CDD" id="cd02248">
    <property type="entry name" value="Peptidase_C1A"/>
    <property type="match status" value="1"/>
</dbReference>
<feature type="domain" description="Peptidase C1A papain C-terminal" evidence="3">
    <location>
        <begin position="90"/>
        <end position="334"/>
    </location>
</feature>
<evidence type="ECO:0000259" key="3">
    <source>
        <dbReference type="SMART" id="SM00645"/>
    </source>
</evidence>
<dbReference type="InterPro" id="IPR025661">
    <property type="entry name" value="Pept_asp_AS"/>
</dbReference>
<comment type="caution">
    <text evidence="5">The sequence shown here is derived from an EMBL/GenBank/DDBJ whole genome shotgun (WGS) entry which is preliminary data.</text>
</comment>
<dbReference type="InterPro" id="IPR013201">
    <property type="entry name" value="Prot_inhib_I29"/>
</dbReference>
<dbReference type="InterPro" id="IPR039417">
    <property type="entry name" value="Peptidase_C1A_papain-like"/>
</dbReference>
<dbReference type="AlphaFoldDB" id="A0A8X8VWJ6"/>
<proteinExistence type="inferred from homology"/>
<dbReference type="Gene3D" id="3.90.70.10">
    <property type="entry name" value="Cysteine proteinases"/>
    <property type="match status" value="2"/>
</dbReference>
<dbReference type="SUPFAM" id="SSF54001">
    <property type="entry name" value="Cysteine proteinases"/>
    <property type="match status" value="1"/>
</dbReference>
<accession>A0A8X8VWJ6</accession>
<reference evidence="5" key="2">
    <citation type="submission" date="2020-08" db="EMBL/GenBank/DDBJ databases">
        <title>Plant Genome Project.</title>
        <authorList>
            <person name="Zhang R.-G."/>
        </authorList>
    </citation>
    <scope>NUCLEOTIDE SEQUENCE</scope>
    <source>
        <strain evidence="5">Huo1</strain>
        <tissue evidence="5">Leaf</tissue>
    </source>
</reference>
<dbReference type="Pfam" id="PF00112">
    <property type="entry name" value="Peptidase_C1"/>
    <property type="match status" value="1"/>
</dbReference>
<evidence type="ECO:0000313" key="6">
    <source>
        <dbReference type="Proteomes" id="UP000298416"/>
    </source>
</evidence>
<dbReference type="EMBL" id="PNBA02000427">
    <property type="protein sequence ID" value="KAG6383708.1"/>
    <property type="molecule type" value="Genomic_DNA"/>
</dbReference>
<dbReference type="Pfam" id="PF08246">
    <property type="entry name" value="Inhibitor_I29"/>
    <property type="match status" value="1"/>
</dbReference>
<evidence type="ECO:0008006" key="7">
    <source>
        <dbReference type="Google" id="ProtNLM"/>
    </source>
</evidence>
<gene>
    <name evidence="5" type="ORF">SASPL_156528</name>
</gene>
<dbReference type="SMART" id="SM00848">
    <property type="entry name" value="Inhibitor_I29"/>
    <property type="match status" value="1"/>
</dbReference>
<evidence type="ECO:0000313" key="5">
    <source>
        <dbReference type="EMBL" id="KAG6383708.1"/>
    </source>
</evidence>
<dbReference type="GO" id="GO:0006508">
    <property type="term" value="P:proteolysis"/>
    <property type="evidence" value="ECO:0007669"/>
    <property type="project" value="InterPro"/>
</dbReference>
<keyword evidence="6" id="KW-1185">Reference proteome</keyword>
<keyword evidence="2" id="KW-1015">Disulfide bond</keyword>
<evidence type="ECO:0000256" key="1">
    <source>
        <dbReference type="ARBA" id="ARBA00008455"/>
    </source>
</evidence>
<feature type="domain" description="Cathepsin propeptide inhibitor" evidence="4">
    <location>
        <begin position="5"/>
        <end position="62"/>
    </location>
</feature>
<reference evidence="5" key="1">
    <citation type="submission" date="2018-01" db="EMBL/GenBank/DDBJ databases">
        <authorList>
            <person name="Mao J.F."/>
        </authorList>
    </citation>
    <scope>NUCLEOTIDE SEQUENCE</scope>
    <source>
        <strain evidence="5">Huo1</strain>
        <tissue evidence="5">Leaf</tissue>
    </source>
</reference>
<dbReference type="InterPro" id="IPR038765">
    <property type="entry name" value="Papain-like_cys_pep_sf"/>
</dbReference>
<dbReference type="PROSITE" id="PS00640">
    <property type="entry name" value="THIOL_PROTEASE_ASN"/>
    <property type="match status" value="1"/>
</dbReference>
<sequence>MADRHQQWMAEVGRSYKDAADKDHRFKIFKANTAFIDAFNAAGNRSYTLAINEFADLTNEEFLSTRTGLNMESSHRNSSSSFMYANVADAPASVDWRTKGADVKNQGHCESAVRLLNIHQTSARNSESRPDKAHIKSENYGFNPVLSISPFTLRLILSLPSLSLSSITGGDGIGVDAAAAAELPERFRDRLPLFLVDGGGEELDQPLLLRENYGFNQFVSTLQPRAGKISGYESVPANDEAALLNAVANQPVTVGIDAGGEEFRSGVFTGDCGTNLNHAVTIVGYGENSDGMKYWLVKNSWGTNWGENGYGMIQRESGNMGGLCGIAMKPSYPLA</sequence>
<protein>
    <recommendedName>
        <fullName evidence="7">KDEL-tailed cysteine endopeptidase</fullName>
    </recommendedName>
</protein>
<dbReference type="InterPro" id="IPR025660">
    <property type="entry name" value="Pept_his_AS"/>
</dbReference>
<dbReference type="InterPro" id="IPR013128">
    <property type="entry name" value="Peptidase_C1A"/>
</dbReference>
<organism evidence="5">
    <name type="scientific">Salvia splendens</name>
    <name type="common">Scarlet sage</name>
    <dbReference type="NCBI Taxonomy" id="180675"/>
    <lineage>
        <taxon>Eukaryota</taxon>
        <taxon>Viridiplantae</taxon>
        <taxon>Streptophyta</taxon>
        <taxon>Embryophyta</taxon>
        <taxon>Tracheophyta</taxon>
        <taxon>Spermatophyta</taxon>
        <taxon>Magnoliopsida</taxon>
        <taxon>eudicotyledons</taxon>
        <taxon>Gunneridae</taxon>
        <taxon>Pentapetalae</taxon>
        <taxon>asterids</taxon>
        <taxon>lamiids</taxon>
        <taxon>Lamiales</taxon>
        <taxon>Lamiaceae</taxon>
        <taxon>Nepetoideae</taxon>
        <taxon>Mentheae</taxon>
        <taxon>Salviinae</taxon>
        <taxon>Salvia</taxon>
        <taxon>Salvia subgen. Calosphace</taxon>
        <taxon>core Calosphace</taxon>
    </lineage>
</organism>